<evidence type="ECO:0000256" key="4">
    <source>
        <dbReference type="SAM" id="MobiDB-lite"/>
    </source>
</evidence>
<protein>
    <submittedName>
        <fullName evidence="6">Ribose transport system substrate-binding protein</fullName>
    </submittedName>
</protein>
<reference evidence="6 7" key="1">
    <citation type="submission" date="2023-07" db="EMBL/GenBank/DDBJ databases">
        <title>Comparative genomics of wheat-associated soil bacteria to identify genetic determinants of phenazine resistance.</title>
        <authorList>
            <person name="Mouncey N."/>
        </authorList>
    </citation>
    <scope>NUCLEOTIDE SEQUENCE [LARGE SCALE GENOMIC DNA]</scope>
    <source>
        <strain evidence="6 7">W2I16</strain>
    </source>
</reference>
<proteinExistence type="inferred from homology"/>
<comment type="caution">
    <text evidence="6">The sequence shown here is derived from an EMBL/GenBank/DDBJ whole genome shotgun (WGS) entry which is preliminary data.</text>
</comment>
<feature type="domain" description="Periplasmic binding protein" evidence="5">
    <location>
        <begin position="60"/>
        <end position="319"/>
    </location>
</feature>
<accession>A0ABU0RRY7</accession>
<gene>
    <name evidence="6" type="ORF">QFZ49_004692</name>
</gene>
<evidence type="ECO:0000256" key="2">
    <source>
        <dbReference type="ARBA" id="ARBA00007639"/>
    </source>
</evidence>
<comment type="similarity">
    <text evidence="2">Belongs to the bacterial solute-binding protein 2 family.</text>
</comment>
<dbReference type="PANTHER" id="PTHR46847:SF1">
    <property type="entry name" value="D-ALLOSE-BINDING PERIPLASMIC PROTEIN-RELATED"/>
    <property type="match status" value="1"/>
</dbReference>
<keyword evidence="3" id="KW-0732">Signal</keyword>
<dbReference type="PANTHER" id="PTHR46847">
    <property type="entry name" value="D-ALLOSE-BINDING PERIPLASMIC PROTEIN-RELATED"/>
    <property type="match status" value="1"/>
</dbReference>
<evidence type="ECO:0000259" key="5">
    <source>
        <dbReference type="Pfam" id="PF13407"/>
    </source>
</evidence>
<dbReference type="InterPro" id="IPR025997">
    <property type="entry name" value="SBP_2_dom"/>
</dbReference>
<dbReference type="EMBL" id="JAUSZS010000004">
    <property type="protein sequence ID" value="MDQ0934752.1"/>
    <property type="molecule type" value="Genomic_DNA"/>
</dbReference>
<feature type="region of interest" description="Disordered" evidence="4">
    <location>
        <begin position="1"/>
        <end position="20"/>
    </location>
</feature>
<evidence type="ECO:0000256" key="3">
    <source>
        <dbReference type="ARBA" id="ARBA00022729"/>
    </source>
</evidence>
<name>A0ABU0RRY7_9ACTN</name>
<keyword evidence="7" id="KW-1185">Reference proteome</keyword>
<sequence length="361" mass="37272">MTQSRNDAMKGTPMYSNRSTRRVRSATVVAAAATSLLVLVTGCGRGDQSTGSGSKDEVRIAIVTRDFTNPYWAALRDGAIAEGKKQGVKVEVQAGASETDSTGENAKLSTLAGQKYNCFGVVPVNATNVITPLVPVAQKKIPILNLDTQIDADASKQAGVSYASFIGSDNLSAGRLAGQGLLKRMGGKGEVAILQGIAGEQNGINRQKGFSQEVAGKLNIVATQPADYDQAKALTVTEGILKAHPKITGIFAANDTMGLGAAQAVRNAGLTGKVSIISVDGITAALDAVKAGQLTGTISQYPYAEGQLAVQACINLVHHKTVPARIVAPIALIDSSNAAKAISSFPQPFVPFANPLTATGK</sequence>
<evidence type="ECO:0000313" key="6">
    <source>
        <dbReference type="EMBL" id="MDQ0934752.1"/>
    </source>
</evidence>
<dbReference type="Pfam" id="PF13407">
    <property type="entry name" value="Peripla_BP_4"/>
    <property type="match status" value="1"/>
</dbReference>
<dbReference type="InterPro" id="IPR028082">
    <property type="entry name" value="Peripla_BP_I"/>
</dbReference>
<evidence type="ECO:0000256" key="1">
    <source>
        <dbReference type="ARBA" id="ARBA00004196"/>
    </source>
</evidence>
<comment type="subcellular location">
    <subcellularLocation>
        <location evidence="1">Cell envelope</location>
    </subcellularLocation>
</comment>
<organism evidence="6 7">
    <name type="scientific">Streptomyces turgidiscabies</name>
    <dbReference type="NCBI Taxonomy" id="85558"/>
    <lineage>
        <taxon>Bacteria</taxon>
        <taxon>Bacillati</taxon>
        <taxon>Actinomycetota</taxon>
        <taxon>Actinomycetes</taxon>
        <taxon>Kitasatosporales</taxon>
        <taxon>Streptomycetaceae</taxon>
        <taxon>Streptomyces</taxon>
    </lineage>
</organism>
<dbReference type="SUPFAM" id="SSF53822">
    <property type="entry name" value="Periplasmic binding protein-like I"/>
    <property type="match status" value="1"/>
</dbReference>
<evidence type="ECO:0000313" key="7">
    <source>
        <dbReference type="Proteomes" id="UP001223072"/>
    </source>
</evidence>
<dbReference type="Gene3D" id="3.40.50.2300">
    <property type="match status" value="2"/>
</dbReference>
<dbReference type="Proteomes" id="UP001223072">
    <property type="component" value="Unassembled WGS sequence"/>
</dbReference>
<dbReference type="CDD" id="cd06320">
    <property type="entry name" value="PBP1_allose_binding"/>
    <property type="match status" value="1"/>
</dbReference>